<dbReference type="InterPro" id="IPR036869">
    <property type="entry name" value="J_dom_sf"/>
</dbReference>
<reference evidence="9" key="1">
    <citation type="submission" date="2021-01" db="UniProtKB">
        <authorList>
            <consortium name="EnsemblMetazoa"/>
        </authorList>
    </citation>
    <scope>IDENTIFICATION</scope>
</reference>
<feature type="coiled-coil region" evidence="6">
    <location>
        <begin position="91"/>
        <end position="143"/>
    </location>
</feature>
<dbReference type="EnsemblMetazoa" id="CLYHEMT009120.1">
    <property type="protein sequence ID" value="CLYHEMP009120.1"/>
    <property type="gene ID" value="CLYHEMG009120"/>
</dbReference>
<dbReference type="GeneID" id="136815883"/>
<dbReference type="Pfam" id="PF00076">
    <property type="entry name" value="RRM_1"/>
    <property type="match status" value="1"/>
</dbReference>
<dbReference type="OrthoDB" id="259708at2759"/>
<comment type="subcellular location">
    <subcellularLocation>
        <location evidence="2">Cytoplasm</location>
    </subcellularLocation>
    <subcellularLocation>
        <location evidence="1">Nucleus</location>
    </subcellularLocation>
</comment>
<evidence type="ECO:0000256" key="7">
    <source>
        <dbReference type="SAM" id="MobiDB-lite"/>
    </source>
</evidence>
<dbReference type="InterPro" id="IPR012677">
    <property type="entry name" value="Nucleotide-bd_a/b_plait_sf"/>
</dbReference>
<evidence type="ECO:0000313" key="9">
    <source>
        <dbReference type="EnsemblMetazoa" id="CLYHEMP009120.1"/>
    </source>
</evidence>
<evidence type="ECO:0000256" key="5">
    <source>
        <dbReference type="ARBA" id="ARBA00023242"/>
    </source>
</evidence>
<dbReference type="GO" id="GO:0005737">
    <property type="term" value="C:cytoplasm"/>
    <property type="evidence" value="ECO:0007669"/>
    <property type="project" value="UniProtKB-SubCell"/>
</dbReference>
<dbReference type="InterPro" id="IPR035979">
    <property type="entry name" value="RBD_domain_sf"/>
</dbReference>
<dbReference type="CDD" id="cd12429">
    <property type="entry name" value="RRM_DNAJC17"/>
    <property type="match status" value="1"/>
</dbReference>
<name>A0A7M5V3E6_9CNID</name>
<dbReference type="PANTHER" id="PTHR44313">
    <property type="entry name" value="DNAJ HOMOLOG SUBFAMILY C MEMBER 17"/>
    <property type="match status" value="1"/>
</dbReference>
<dbReference type="GO" id="GO:0003723">
    <property type="term" value="F:RNA binding"/>
    <property type="evidence" value="ECO:0007669"/>
    <property type="project" value="InterPro"/>
</dbReference>
<keyword evidence="6" id="KW-0175">Coiled coil</keyword>
<dbReference type="PANTHER" id="PTHR44313:SF1">
    <property type="entry name" value="DNAJ HOMOLOG SUBFAMILY C MEMBER 17"/>
    <property type="match status" value="1"/>
</dbReference>
<dbReference type="InterPro" id="IPR001623">
    <property type="entry name" value="DnaJ_domain"/>
</dbReference>
<dbReference type="Gene3D" id="3.30.70.330">
    <property type="match status" value="1"/>
</dbReference>
<evidence type="ECO:0000256" key="6">
    <source>
        <dbReference type="SAM" id="Coils"/>
    </source>
</evidence>
<dbReference type="GO" id="GO:0000390">
    <property type="term" value="P:spliceosomal complex disassembly"/>
    <property type="evidence" value="ECO:0007669"/>
    <property type="project" value="TreeGrafter"/>
</dbReference>
<dbReference type="GO" id="GO:0005681">
    <property type="term" value="C:spliceosomal complex"/>
    <property type="evidence" value="ECO:0007669"/>
    <property type="project" value="TreeGrafter"/>
</dbReference>
<dbReference type="RefSeq" id="XP_066928510.1">
    <property type="nucleotide sequence ID" value="XM_067072409.1"/>
</dbReference>
<sequence length="314" mass="35633">MGGGGKSVNYYEILGCTQESSQKEILKAYRKKALTCHPDKNPDNPKAADLFIELSEAFKILTDSEAKAAFDKVLAAKEKARLRTKAFDVKRKKFKEDLEKRENAAQQEKEIDIDAAEKLAAEIKRLREEGSRLLKEQQEIIEKQLKEDAKNKATTTNEDLLPKLKVKWKAKKTDHDNGGYDENILKEIFQQFGVVTAVVISVKKNGLAIIEYAKPSHARVAIEFAKGLEDNPLTVVTWLVEPSASQETPCEEKVADKKETTIPEPQQPLEPQRVLNPSYEEDFEAMVLKRMKQAEERKRLNQELQDEEAFTSAT</sequence>
<dbReference type="PROSITE" id="PS50076">
    <property type="entry name" value="DNAJ_2"/>
    <property type="match status" value="1"/>
</dbReference>
<organism evidence="9 10">
    <name type="scientific">Clytia hemisphaerica</name>
    <dbReference type="NCBI Taxonomy" id="252671"/>
    <lineage>
        <taxon>Eukaryota</taxon>
        <taxon>Metazoa</taxon>
        <taxon>Cnidaria</taxon>
        <taxon>Hydrozoa</taxon>
        <taxon>Hydroidolina</taxon>
        <taxon>Leptothecata</taxon>
        <taxon>Obeliida</taxon>
        <taxon>Clytiidae</taxon>
        <taxon>Clytia</taxon>
    </lineage>
</organism>
<keyword evidence="3" id="KW-0963">Cytoplasm</keyword>
<dbReference type="AlphaFoldDB" id="A0A7M5V3E6"/>
<dbReference type="Proteomes" id="UP000594262">
    <property type="component" value="Unplaced"/>
</dbReference>
<dbReference type="PRINTS" id="PR00625">
    <property type="entry name" value="JDOMAIN"/>
</dbReference>
<dbReference type="SMART" id="SM00271">
    <property type="entry name" value="DnaJ"/>
    <property type="match status" value="1"/>
</dbReference>
<feature type="domain" description="J" evidence="8">
    <location>
        <begin position="9"/>
        <end position="74"/>
    </location>
</feature>
<proteinExistence type="predicted"/>
<keyword evidence="10" id="KW-1185">Reference proteome</keyword>
<dbReference type="Gene3D" id="1.10.287.110">
    <property type="entry name" value="DnaJ domain"/>
    <property type="match status" value="1"/>
</dbReference>
<dbReference type="SUPFAM" id="SSF46565">
    <property type="entry name" value="Chaperone J-domain"/>
    <property type="match status" value="1"/>
</dbReference>
<keyword evidence="4" id="KW-0143">Chaperone</keyword>
<dbReference type="InterPro" id="IPR034254">
    <property type="entry name" value="DNAJC17_RRM"/>
</dbReference>
<evidence type="ECO:0000259" key="8">
    <source>
        <dbReference type="PROSITE" id="PS50076"/>
    </source>
</evidence>
<evidence type="ECO:0000256" key="3">
    <source>
        <dbReference type="ARBA" id="ARBA00022490"/>
    </source>
</evidence>
<feature type="region of interest" description="Disordered" evidence="7">
    <location>
        <begin position="246"/>
        <end position="276"/>
    </location>
</feature>
<evidence type="ECO:0000256" key="2">
    <source>
        <dbReference type="ARBA" id="ARBA00004496"/>
    </source>
</evidence>
<dbReference type="SUPFAM" id="SSF54928">
    <property type="entry name" value="RNA-binding domain, RBD"/>
    <property type="match status" value="1"/>
</dbReference>
<evidence type="ECO:0000313" key="10">
    <source>
        <dbReference type="Proteomes" id="UP000594262"/>
    </source>
</evidence>
<dbReference type="InterPro" id="IPR052094">
    <property type="entry name" value="Pre-mRNA-splicing_ERAD"/>
</dbReference>
<dbReference type="CDD" id="cd06257">
    <property type="entry name" value="DnaJ"/>
    <property type="match status" value="1"/>
</dbReference>
<accession>A0A7M5V3E6</accession>
<keyword evidence="5" id="KW-0539">Nucleus</keyword>
<protein>
    <recommendedName>
        <fullName evidence="8">J domain-containing protein</fullName>
    </recommendedName>
</protein>
<evidence type="ECO:0000256" key="4">
    <source>
        <dbReference type="ARBA" id="ARBA00023186"/>
    </source>
</evidence>
<dbReference type="InterPro" id="IPR000504">
    <property type="entry name" value="RRM_dom"/>
</dbReference>
<evidence type="ECO:0000256" key="1">
    <source>
        <dbReference type="ARBA" id="ARBA00004123"/>
    </source>
</evidence>
<feature type="compositionally biased region" description="Basic and acidic residues" evidence="7">
    <location>
        <begin position="250"/>
        <end position="261"/>
    </location>
</feature>
<dbReference type="Pfam" id="PF00226">
    <property type="entry name" value="DnaJ"/>
    <property type="match status" value="1"/>
</dbReference>
<dbReference type="RefSeq" id="XP_066928463.1">
    <property type="nucleotide sequence ID" value="XM_067072362.1"/>
</dbReference>